<keyword evidence="2" id="KW-0347">Helicase</keyword>
<keyword evidence="3" id="KW-1185">Reference proteome</keyword>
<organism evidence="2 3">
    <name type="scientific">Lactococcus phage 1358</name>
    <dbReference type="NCBI Taxonomy" id="741942"/>
    <lineage>
        <taxon>Viruses</taxon>
        <taxon>Duplodnaviria</taxon>
        <taxon>Heunggongvirae</taxon>
        <taxon>Uroviricota</taxon>
        <taxon>Caudoviricetes</taxon>
        <taxon>Whiteheadvirus</taxon>
        <taxon>Whiteheadvirus wv1358</taxon>
    </lineage>
</organism>
<dbReference type="KEGG" id="vg:24366530"/>
<dbReference type="PANTHER" id="PTHR34985">
    <property type="entry name" value="SLR0554 PROTEIN"/>
    <property type="match status" value="1"/>
</dbReference>
<keyword evidence="2" id="KW-0067">ATP-binding</keyword>
<dbReference type="RefSeq" id="YP_009140416.1">
    <property type="nucleotide sequence ID" value="NC_027120.1"/>
</dbReference>
<feature type="domain" description="Virulence-associated protein E-like" evidence="1">
    <location>
        <begin position="523"/>
        <end position="737"/>
    </location>
</feature>
<accession>D3W0G0</accession>
<reference evidence="2 3" key="1">
    <citation type="journal article" date="2010" name="Appl. Environ. Microbiol.">
        <title>Genome organization and characterization of the virulent lactococcal phage 1358 and its similarities to Listeria phages.</title>
        <authorList>
            <person name="Dupuis M.E."/>
            <person name="Moineau S."/>
        </authorList>
    </citation>
    <scope>NUCLEOTIDE SEQUENCE [LARGE SCALE GENOMIC DNA]</scope>
</reference>
<dbReference type="InterPro" id="IPR007936">
    <property type="entry name" value="VapE-like_dom"/>
</dbReference>
<dbReference type="EMBL" id="GQ403788">
    <property type="protein sequence ID" value="ADD25726.1"/>
    <property type="molecule type" value="Genomic_DNA"/>
</dbReference>
<dbReference type="GeneID" id="24366530"/>
<evidence type="ECO:0000259" key="1">
    <source>
        <dbReference type="Pfam" id="PF05272"/>
    </source>
</evidence>
<dbReference type="OrthoDB" id="219at10239"/>
<keyword evidence="2" id="KW-0547">Nucleotide-binding</keyword>
<name>D3W0G0_9CAUD</name>
<evidence type="ECO:0000313" key="3">
    <source>
        <dbReference type="Proteomes" id="UP000207683"/>
    </source>
</evidence>
<dbReference type="PANTHER" id="PTHR34985:SF1">
    <property type="entry name" value="SLR0554 PROTEIN"/>
    <property type="match status" value="1"/>
</dbReference>
<evidence type="ECO:0000313" key="2">
    <source>
        <dbReference type="EMBL" id="ADD25726.1"/>
    </source>
</evidence>
<dbReference type="Proteomes" id="UP000207683">
    <property type="component" value="Segment"/>
</dbReference>
<dbReference type="GO" id="GO:0004386">
    <property type="term" value="F:helicase activity"/>
    <property type="evidence" value="ECO:0007669"/>
    <property type="project" value="UniProtKB-KW"/>
</dbReference>
<dbReference type="Pfam" id="PF05272">
    <property type="entry name" value="VapE-like_dom"/>
    <property type="match status" value="1"/>
</dbReference>
<proteinExistence type="predicted"/>
<keyword evidence="2" id="KW-0378">Hydrolase</keyword>
<protein>
    <submittedName>
        <fullName evidence="2">Putative helicase</fullName>
    </submittedName>
</protein>
<sequence length="849" mass="96365">MQRKFDFMTAKSGNTTKWKHEKLSLRKIVKRFAEAVFVDTTVEAYHDMNTSGKANIKLKNPAFFGGYFEGKRSSHTIQTRSLVALDIDKKFDSDLATHILNATHYSFYIYESLSSLPEHKKYRVVFFLDDDIDASAYEPVARSIADEIGLIDYVDHTCYRKAQLMYMPAYLSDHEEPLNMFIENDVDEVDVAEILDGFNDITDQREWARASDEGAIASSIEMQLGDPRDKAGIVGQFCTFVGDIHNAIAMFNLPYERESEMRYSYTGGESANGFVVYDDEQHCYSNHETDPAAQGGHSLNAWDLVRVHLFGEQDTKDNYVDATRAPSYKALVEYISDHKEFKAVRQQAIADKALAAVMDDIRDEDVFDDVIEEDVTKKSKRSKTGKKSKRRTFTVKGKVLEYDVRKSQAEAMGQFLLNSPELDIIKEKGVPRSTARNLATILLKSPYFKNRIVFDEFARSVVYLGRKVWGGLPEWSDTDTTELRLWCEGWGMQFSKGEVDDVVLAAAKRCTINTLHDFFENELPEWDKHPRIDTLFADCLGAEANEDNALIARKTLLGGLERALVTDRSKVQTVTVLQGAQGIKKSTFWEKLCPVPEWFADSKINIGHKDGYSVLAGSFIIELGELASLKRADRDEIKNFISADSDKYRPSYARYDSVFNRHNIFVGSVNDNEFLSDPTGNRRFKVVACAGGKDVYEIMTKDYVLQLWAEAKHLRDEGTVHWYDESEEARTEAIAADFMKRDSLEPIVKVAVLSNKPKAWADAMPEARLEILQNIAAGAYKSKQLVEEPLEKFTTSDILSMLNIPITDHGRYTTRVGQIIAALPNVQRCEIKIKSAKIRKRGFKVVKEK</sequence>